<reference evidence="2" key="1">
    <citation type="journal article" date="2021" name="Microb. Physiol.">
        <title>Proteogenomic Insights into the Physiology of Marine, Sulfate-Reducing, Filamentous Desulfonema limicola and Desulfonema magnum.</title>
        <authorList>
            <person name="Schnaars V."/>
            <person name="Wohlbrand L."/>
            <person name="Scheve S."/>
            <person name="Hinrichs C."/>
            <person name="Reinhardt R."/>
            <person name="Rabus R."/>
        </authorList>
    </citation>
    <scope>NUCLEOTIDE SEQUENCE</scope>
    <source>
        <strain evidence="2">5ac10</strain>
    </source>
</reference>
<dbReference type="KEGG" id="dli:dnl_23160"/>
<evidence type="ECO:0000259" key="1">
    <source>
        <dbReference type="PROSITE" id="PS50234"/>
    </source>
</evidence>
<dbReference type="InterPro" id="IPR036465">
    <property type="entry name" value="vWFA_dom_sf"/>
</dbReference>
<dbReference type="Gene3D" id="3.40.50.410">
    <property type="entry name" value="von Willebrand factor, type A domain"/>
    <property type="match status" value="1"/>
</dbReference>
<dbReference type="Proteomes" id="UP000663720">
    <property type="component" value="Chromosome"/>
</dbReference>
<dbReference type="RefSeq" id="WP_207691708.1">
    <property type="nucleotide sequence ID" value="NZ_CP061799.1"/>
</dbReference>
<dbReference type="SUPFAM" id="SSF53300">
    <property type="entry name" value="vWA-like"/>
    <property type="match status" value="1"/>
</dbReference>
<accession>A0A975B7K8</accession>
<evidence type="ECO:0000313" key="3">
    <source>
        <dbReference type="Proteomes" id="UP000663720"/>
    </source>
</evidence>
<dbReference type="CDD" id="cd00198">
    <property type="entry name" value="vWFA"/>
    <property type="match status" value="1"/>
</dbReference>
<gene>
    <name evidence="2" type="ORF">dnl_23160</name>
</gene>
<dbReference type="SMART" id="SM00327">
    <property type="entry name" value="VWA"/>
    <property type="match status" value="1"/>
</dbReference>
<dbReference type="EMBL" id="CP061799">
    <property type="protein sequence ID" value="QTA80030.1"/>
    <property type="molecule type" value="Genomic_DNA"/>
</dbReference>
<name>A0A975B7K8_9BACT</name>
<dbReference type="InterPro" id="IPR002035">
    <property type="entry name" value="VWF_A"/>
</dbReference>
<dbReference type="PROSITE" id="PS50234">
    <property type="entry name" value="VWFA"/>
    <property type="match status" value="1"/>
</dbReference>
<proteinExistence type="predicted"/>
<evidence type="ECO:0000313" key="2">
    <source>
        <dbReference type="EMBL" id="QTA80030.1"/>
    </source>
</evidence>
<keyword evidence="3" id="KW-1185">Reference proteome</keyword>
<organism evidence="2 3">
    <name type="scientific">Desulfonema limicola</name>
    <dbReference type="NCBI Taxonomy" id="45656"/>
    <lineage>
        <taxon>Bacteria</taxon>
        <taxon>Pseudomonadati</taxon>
        <taxon>Thermodesulfobacteriota</taxon>
        <taxon>Desulfobacteria</taxon>
        <taxon>Desulfobacterales</taxon>
        <taxon>Desulfococcaceae</taxon>
        <taxon>Desulfonema</taxon>
    </lineage>
</organism>
<feature type="domain" description="VWFA" evidence="1">
    <location>
        <begin position="117"/>
        <end position="307"/>
    </location>
</feature>
<dbReference type="AlphaFoldDB" id="A0A975B7K8"/>
<protein>
    <submittedName>
        <fullName evidence="2">von Willebrand factor A-like domain-containing protein</fullName>
    </submittedName>
</protein>
<sequence>MRIVKIKYFSLIILIVLSLFLAGCGGDDDDDDFSFSEDCDCSPSPVLDEKGITLIFEKQDTEWPSKISVLLKAETIEGEPVDDLKTADFSIYEDGEFISQFESQRAIVPTPGDFTYYTLLLLDLSGSVLESNSLTDLKQAAKGFVEAIMPPPNSDTYGTMLMGVQWFDGAARLHSLVSFVKEKDRLISGIDSISKDISDDKSTNLYGAVVQGIKIMDDHVGNDSNVISVGSMVLFTDGKDRANRNSEIEAVTSIDNAEDGISVYTIGLGGEIDETVLKKLITKEDGFAYAEDYEDLVPRFKEIADEIKQEANSHYLLKYCSPKRKGQHELKILVSYGDKSCAMSTCFCADGFTGGCDLGQAE</sequence>
<dbReference type="PROSITE" id="PS51257">
    <property type="entry name" value="PROKAR_LIPOPROTEIN"/>
    <property type="match status" value="1"/>
</dbReference>